<dbReference type="OrthoDB" id="4253248at2759"/>
<keyword evidence="2" id="KW-1185">Reference proteome</keyword>
<dbReference type="GeneID" id="63708279"/>
<accession>A0A135LC03</accession>
<dbReference type="AlphaFoldDB" id="A0A135LC03"/>
<evidence type="ECO:0000313" key="2">
    <source>
        <dbReference type="Proteomes" id="UP000070168"/>
    </source>
</evidence>
<comment type="caution">
    <text evidence="1">The sequence shown here is derived from an EMBL/GenBank/DDBJ whole genome shotgun (WGS) entry which is preliminary data.</text>
</comment>
<sequence length="181" mass="20471">MASNNPLHDSPPPIFRPRVRDGMIVVRRPPNRDDTAIFWTGDYFFVSGRNRTVHMDYSAFLADLEAHLQFDPELDEIQFHVPPPYPRNSMNAALPGENNVQHTQPVMGTVRTYHEWLTALAAMQISHMMRALNIEYVLRDGSVTTSANQSFPPVAAAQFFIVRTAGVEHPNEERNDNSAQA</sequence>
<organism evidence="1 2">
    <name type="scientific">Penicillium patulum</name>
    <name type="common">Penicillium griseofulvum</name>
    <dbReference type="NCBI Taxonomy" id="5078"/>
    <lineage>
        <taxon>Eukaryota</taxon>
        <taxon>Fungi</taxon>
        <taxon>Dikarya</taxon>
        <taxon>Ascomycota</taxon>
        <taxon>Pezizomycotina</taxon>
        <taxon>Eurotiomycetes</taxon>
        <taxon>Eurotiomycetidae</taxon>
        <taxon>Eurotiales</taxon>
        <taxon>Aspergillaceae</taxon>
        <taxon>Penicillium</taxon>
    </lineage>
</organism>
<proteinExistence type="predicted"/>
<dbReference type="Proteomes" id="UP000070168">
    <property type="component" value="Unassembled WGS sequence"/>
</dbReference>
<protein>
    <submittedName>
        <fullName evidence="1">Uncharacterized protein</fullName>
    </submittedName>
</protein>
<dbReference type="EMBL" id="LHQR01000069">
    <property type="protein sequence ID" value="KXG46410.1"/>
    <property type="molecule type" value="Genomic_DNA"/>
</dbReference>
<dbReference type="RefSeq" id="XP_040644946.1">
    <property type="nucleotide sequence ID" value="XM_040792979.1"/>
</dbReference>
<reference evidence="1 2" key="1">
    <citation type="journal article" date="2016" name="BMC Genomics">
        <title>Genome sequencing and secondary metabolism of the postharvest pathogen Penicillium griseofulvum.</title>
        <authorList>
            <person name="Banani H."/>
            <person name="Marcet-Houben M."/>
            <person name="Ballester A.R."/>
            <person name="Abbruscato P."/>
            <person name="Gonzalez-Candelas L."/>
            <person name="Gabaldon T."/>
            <person name="Spadaro D."/>
        </authorList>
    </citation>
    <scope>NUCLEOTIDE SEQUENCE [LARGE SCALE GENOMIC DNA]</scope>
    <source>
        <strain evidence="1 2">PG3</strain>
    </source>
</reference>
<gene>
    <name evidence="1" type="ORF">PGRI_052660</name>
</gene>
<name>A0A135LC03_PENPA</name>
<dbReference type="OMA" id="GMDYPAF"/>
<evidence type="ECO:0000313" key="1">
    <source>
        <dbReference type="EMBL" id="KXG46410.1"/>
    </source>
</evidence>